<feature type="transmembrane region" description="Helical" evidence="1">
    <location>
        <begin position="47"/>
        <end position="65"/>
    </location>
</feature>
<keyword evidence="1" id="KW-0812">Transmembrane</keyword>
<comment type="caution">
    <text evidence="2">The sequence shown here is derived from an EMBL/GenBank/DDBJ whole genome shotgun (WGS) entry which is preliminary data.</text>
</comment>
<keyword evidence="3" id="KW-1185">Reference proteome</keyword>
<evidence type="ECO:0000313" key="3">
    <source>
        <dbReference type="Proteomes" id="UP001201163"/>
    </source>
</evidence>
<name>A0AAD4QBA9_9AGAM</name>
<feature type="transmembrane region" description="Helical" evidence="1">
    <location>
        <begin position="162"/>
        <end position="187"/>
    </location>
</feature>
<proteinExistence type="predicted"/>
<accession>A0AAD4QBA9</accession>
<feature type="transmembrane region" description="Helical" evidence="1">
    <location>
        <begin position="12"/>
        <end position="35"/>
    </location>
</feature>
<keyword evidence="1" id="KW-0472">Membrane</keyword>
<evidence type="ECO:0000256" key="1">
    <source>
        <dbReference type="SAM" id="Phobius"/>
    </source>
</evidence>
<feature type="transmembrane region" description="Helical" evidence="1">
    <location>
        <begin position="253"/>
        <end position="275"/>
    </location>
</feature>
<organism evidence="2 3">
    <name type="scientific">Lactarius akahatsu</name>
    <dbReference type="NCBI Taxonomy" id="416441"/>
    <lineage>
        <taxon>Eukaryota</taxon>
        <taxon>Fungi</taxon>
        <taxon>Dikarya</taxon>
        <taxon>Basidiomycota</taxon>
        <taxon>Agaricomycotina</taxon>
        <taxon>Agaricomycetes</taxon>
        <taxon>Russulales</taxon>
        <taxon>Russulaceae</taxon>
        <taxon>Lactarius</taxon>
    </lineage>
</organism>
<reference evidence="2" key="1">
    <citation type="submission" date="2022-01" db="EMBL/GenBank/DDBJ databases">
        <title>Comparative genomics reveals a dynamic genome evolution in the ectomycorrhizal milk-cap (Lactarius) mushrooms.</title>
        <authorList>
            <consortium name="DOE Joint Genome Institute"/>
            <person name="Lebreton A."/>
            <person name="Tang N."/>
            <person name="Kuo A."/>
            <person name="LaButti K."/>
            <person name="Drula E."/>
            <person name="Barry K."/>
            <person name="Clum A."/>
            <person name="Lipzen A."/>
            <person name="Mousain D."/>
            <person name="Ng V."/>
            <person name="Wang R."/>
            <person name="Wang X."/>
            <person name="Dai Y."/>
            <person name="Henrissat B."/>
            <person name="Grigoriev I.V."/>
            <person name="Guerin-Laguette A."/>
            <person name="Yu F."/>
            <person name="Martin F.M."/>
        </authorList>
    </citation>
    <scope>NUCLEOTIDE SEQUENCE</scope>
    <source>
        <strain evidence="2">QP</strain>
    </source>
</reference>
<dbReference type="Proteomes" id="UP001201163">
    <property type="component" value="Unassembled WGS sequence"/>
</dbReference>
<sequence length="330" mass="37145">MSAETFQNLQITAIALASLSGLFGVYFVLFVLAVWSTYRQDTPSSKRLRWVTIFLFLVLLVHFITRSLEFARARLQIDTDEELLKWIVPLRFLGNITATFAAVLSDGTLAWRFYIVFGRKKWALYFPAVAVMTNTLLCWSADFQHLGVYANKDFYLNTLLPVTFDIAVAWGWFIFVNNTLMTGGILYKIMWANRVMGGLHKGERRVSTAQKYNTAIRAMIESAFVTWLGILILEITSLAPAGHVTTALDAGYVMLDIVPIFFGISQSLITARLGLTREMGISDTKEYELSQASAVRNPEWRARFAESGSQGDISEAKTVTVEFTSTTYVD</sequence>
<feature type="transmembrane region" description="Helical" evidence="1">
    <location>
        <begin position="92"/>
        <end position="115"/>
    </location>
</feature>
<evidence type="ECO:0000313" key="2">
    <source>
        <dbReference type="EMBL" id="KAH8992510.1"/>
    </source>
</evidence>
<gene>
    <name evidence="2" type="ORF">EDB92DRAFT_1816003</name>
</gene>
<feature type="transmembrane region" description="Helical" evidence="1">
    <location>
        <begin position="214"/>
        <end position="233"/>
    </location>
</feature>
<protein>
    <submittedName>
        <fullName evidence="2">Uncharacterized protein</fullName>
    </submittedName>
</protein>
<dbReference type="EMBL" id="JAKELL010000022">
    <property type="protein sequence ID" value="KAH8992510.1"/>
    <property type="molecule type" value="Genomic_DNA"/>
</dbReference>
<keyword evidence="1" id="KW-1133">Transmembrane helix</keyword>
<dbReference type="AlphaFoldDB" id="A0AAD4QBA9"/>
<feature type="transmembrane region" description="Helical" evidence="1">
    <location>
        <begin position="122"/>
        <end position="142"/>
    </location>
</feature>